<comment type="caution">
    <text evidence="4">The sequence shown here is derived from an EMBL/GenBank/DDBJ whole genome shotgun (WGS) entry which is preliminary data.</text>
</comment>
<keyword evidence="2" id="KW-0472">Membrane</keyword>
<feature type="region of interest" description="Disordered" evidence="1">
    <location>
        <begin position="333"/>
        <end position="359"/>
    </location>
</feature>
<feature type="transmembrane region" description="Helical" evidence="2">
    <location>
        <begin position="216"/>
        <end position="234"/>
    </location>
</feature>
<dbReference type="EMBL" id="JARJCW010000040">
    <property type="protein sequence ID" value="KAJ7206347.1"/>
    <property type="molecule type" value="Genomic_DNA"/>
</dbReference>
<keyword evidence="2" id="KW-0812">Transmembrane</keyword>
<feature type="domain" description="DUF6534" evidence="3">
    <location>
        <begin position="181"/>
        <end position="266"/>
    </location>
</feature>
<reference evidence="4" key="1">
    <citation type="submission" date="2023-03" db="EMBL/GenBank/DDBJ databases">
        <title>Massive genome expansion in bonnet fungi (Mycena s.s.) driven by repeated elements and novel gene families across ecological guilds.</title>
        <authorList>
            <consortium name="Lawrence Berkeley National Laboratory"/>
            <person name="Harder C.B."/>
            <person name="Miyauchi S."/>
            <person name="Viragh M."/>
            <person name="Kuo A."/>
            <person name="Thoen E."/>
            <person name="Andreopoulos B."/>
            <person name="Lu D."/>
            <person name="Skrede I."/>
            <person name="Drula E."/>
            <person name="Henrissat B."/>
            <person name="Morin E."/>
            <person name="Kohler A."/>
            <person name="Barry K."/>
            <person name="LaButti K."/>
            <person name="Morin E."/>
            <person name="Salamov A."/>
            <person name="Lipzen A."/>
            <person name="Mereny Z."/>
            <person name="Hegedus B."/>
            <person name="Baldrian P."/>
            <person name="Stursova M."/>
            <person name="Weitz H."/>
            <person name="Taylor A."/>
            <person name="Grigoriev I.V."/>
            <person name="Nagy L.G."/>
            <person name="Martin F."/>
            <person name="Kauserud H."/>
        </authorList>
    </citation>
    <scope>NUCLEOTIDE SEQUENCE</scope>
    <source>
        <strain evidence="4">9144</strain>
    </source>
</reference>
<dbReference type="AlphaFoldDB" id="A0AAD6VD22"/>
<dbReference type="Pfam" id="PF20152">
    <property type="entry name" value="DUF6534"/>
    <property type="match status" value="1"/>
</dbReference>
<dbReference type="Proteomes" id="UP001219525">
    <property type="component" value="Unassembled WGS sequence"/>
</dbReference>
<proteinExistence type="predicted"/>
<sequence>MANPSLDGTASFPLQAFTLDNTLGALVVGFAASCVVYGILLTQVWTYFQQFRLDSIVYKFLVIVVLLLETTDQGLIGQFVYFYSVTSAGNPTAMLTGTMTWSLIMQQAIGSIVGAIVKCCFATRVYRFSERNIFITAFLVLLSLGQLSVALLFTVQSFRLSTIPAVFRLKALGTTSLGLGAFTDVLTAAALCFFLQRLRTGNKPADSLVRRLVKDAINTGVLTTAVSLSTLLLFDFYAGNLIFVATYFLLSKLYAISFLATLNTRRAVRGRGTDAEEGTFDGTPGVPTYFSTRARSGHAETNIFHLGTHVREPSMYDDGRAPSRQAGYPFSMDVKPGFESPHQTPAAHGQAQPEYEYAT</sequence>
<protein>
    <recommendedName>
        <fullName evidence="3">DUF6534 domain-containing protein</fullName>
    </recommendedName>
</protein>
<gene>
    <name evidence="4" type="ORF">GGX14DRAFT_457635</name>
</gene>
<keyword evidence="5" id="KW-1185">Reference proteome</keyword>
<name>A0AAD6VD22_9AGAR</name>
<keyword evidence="2" id="KW-1133">Transmembrane helix</keyword>
<evidence type="ECO:0000313" key="4">
    <source>
        <dbReference type="EMBL" id="KAJ7206347.1"/>
    </source>
</evidence>
<dbReference type="PANTHER" id="PTHR40465">
    <property type="entry name" value="CHROMOSOME 1, WHOLE GENOME SHOTGUN SEQUENCE"/>
    <property type="match status" value="1"/>
</dbReference>
<organism evidence="4 5">
    <name type="scientific">Mycena pura</name>
    <dbReference type="NCBI Taxonomy" id="153505"/>
    <lineage>
        <taxon>Eukaryota</taxon>
        <taxon>Fungi</taxon>
        <taxon>Dikarya</taxon>
        <taxon>Basidiomycota</taxon>
        <taxon>Agaricomycotina</taxon>
        <taxon>Agaricomycetes</taxon>
        <taxon>Agaricomycetidae</taxon>
        <taxon>Agaricales</taxon>
        <taxon>Marasmiineae</taxon>
        <taxon>Mycenaceae</taxon>
        <taxon>Mycena</taxon>
    </lineage>
</organism>
<dbReference type="PANTHER" id="PTHR40465:SF1">
    <property type="entry name" value="DUF6534 DOMAIN-CONTAINING PROTEIN"/>
    <property type="match status" value="1"/>
</dbReference>
<evidence type="ECO:0000259" key="3">
    <source>
        <dbReference type="Pfam" id="PF20152"/>
    </source>
</evidence>
<evidence type="ECO:0000313" key="5">
    <source>
        <dbReference type="Proteomes" id="UP001219525"/>
    </source>
</evidence>
<feature type="transmembrane region" description="Helical" evidence="2">
    <location>
        <begin position="240"/>
        <end position="262"/>
    </location>
</feature>
<feature type="transmembrane region" description="Helical" evidence="2">
    <location>
        <begin position="175"/>
        <end position="195"/>
    </location>
</feature>
<evidence type="ECO:0000256" key="2">
    <source>
        <dbReference type="SAM" id="Phobius"/>
    </source>
</evidence>
<dbReference type="InterPro" id="IPR045339">
    <property type="entry name" value="DUF6534"/>
</dbReference>
<evidence type="ECO:0000256" key="1">
    <source>
        <dbReference type="SAM" id="MobiDB-lite"/>
    </source>
</evidence>
<accession>A0AAD6VD22</accession>
<feature type="transmembrane region" description="Helical" evidence="2">
    <location>
        <begin position="133"/>
        <end position="155"/>
    </location>
</feature>
<feature type="transmembrane region" description="Helical" evidence="2">
    <location>
        <begin position="103"/>
        <end position="121"/>
    </location>
</feature>
<feature type="transmembrane region" description="Helical" evidence="2">
    <location>
        <begin position="60"/>
        <end position="83"/>
    </location>
</feature>
<feature type="transmembrane region" description="Helical" evidence="2">
    <location>
        <begin position="23"/>
        <end position="48"/>
    </location>
</feature>